<dbReference type="Proteomes" id="UP001177260">
    <property type="component" value="Unassembled WGS sequence"/>
</dbReference>
<name>A0ACC3B3I1_9EURO</name>
<evidence type="ECO:0000313" key="1">
    <source>
        <dbReference type="EMBL" id="KAK1144750.1"/>
    </source>
</evidence>
<dbReference type="EMBL" id="JAOPJF010000028">
    <property type="protein sequence ID" value="KAK1144750.1"/>
    <property type="molecule type" value="Genomic_DNA"/>
</dbReference>
<proteinExistence type="predicted"/>
<protein>
    <submittedName>
        <fullName evidence="1">Uncharacterized protein</fullName>
    </submittedName>
</protein>
<keyword evidence="2" id="KW-1185">Reference proteome</keyword>
<gene>
    <name evidence="1" type="ORF">N8T08_004761</name>
</gene>
<accession>A0ACC3B3I1</accession>
<sequence length="435" mass="49847">MATAIKIWLTPRDTGVFGTPGLSEASARKVSEVLQHDMENHHVYLNDIEFHNHIVHFMLTIWALGASPETIQLQYDREAKRQRPALPQDESIIKSFSDKEAFMRHLYEEAQYPNYLAFFQREIEAKGVADMINEYLFSGDELAESLLSRFFSGLIHPIIHLGFGIEFNQPAIVAQALAQAAVHEDYLGSSFFSPAEKTALEADEKKTLIEIMDQMRADMKLSTAAHHEDDDRFSEGFLKRAPEVIAHCSQWTVPEDKLHERLAEMMNTAIYWTATAQNPEKEIKLDFFYLHSVNSAILFKAFMDLPYLSSHSKSRLLEMKGRMDLLNWASRNMPKPELKDVIDYNVFHDWPEVFAQSCKHPTDDGHLPKYVRAVAYARELCRPYETEARNGFLVKGDMWIRIANMAVDSVGEIPGDMWVRGAGFAEPWAKFGPRK</sequence>
<reference evidence="1 2" key="1">
    <citation type="journal article" date="2023" name="ACS Omega">
        <title>Identification of the Neoaspergillic Acid Biosynthesis Gene Cluster by Establishing an In Vitro CRISPR-Ribonucleoprotein Genetic System in Aspergillus melleus.</title>
        <authorList>
            <person name="Yuan B."/>
            <person name="Grau M.F."/>
            <person name="Murata R.M."/>
            <person name="Torok T."/>
            <person name="Venkateswaran K."/>
            <person name="Stajich J.E."/>
            <person name="Wang C.C.C."/>
        </authorList>
    </citation>
    <scope>NUCLEOTIDE SEQUENCE [LARGE SCALE GENOMIC DNA]</scope>
    <source>
        <strain evidence="1 2">IMV 1140</strain>
    </source>
</reference>
<organism evidence="1 2">
    <name type="scientific">Aspergillus melleus</name>
    <dbReference type="NCBI Taxonomy" id="138277"/>
    <lineage>
        <taxon>Eukaryota</taxon>
        <taxon>Fungi</taxon>
        <taxon>Dikarya</taxon>
        <taxon>Ascomycota</taxon>
        <taxon>Pezizomycotina</taxon>
        <taxon>Eurotiomycetes</taxon>
        <taxon>Eurotiomycetidae</taxon>
        <taxon>Eurotiales</taxon>
        <taxon>Aspergillaceae</taxon>
        <taxon>Aspergillus</taxon>
        <taxon>Aspergillus subgen. Circumdati</taxon>
    </lineage>
</organism>
<comment type="caution">
    <text evidence="1">The sequence shown here is derived from an EMBL/GenBank/DDBJ whole genome shotgun (WGS) entry which is preliminary data.</text>
</comment>
<evidence type="ECO:0000313" key="2">
    <source>
        <dbReference type="Proteomes" id="UP001177260"/>
    </source>
</evidence>